<proteinExistence type="predicted"/>
<protein>
    <submittedName>
        <fullName evidence="1">Uncharacterized protein</fullName>
    </submittedName>
</protein>
<gene>
    <name evidence="1" type="ORF">BTN49_0470</name>
</gene>
<accession>A0A2A5T5S3</accession>
<dbReference type="AlphaFoldDB" id="A0A2A5T5S3"/>
<dbReference type="EMBL" id="NBYY01000009">
    <property type="protein sequence ID" value="PCS23502.1"/>
    <property type="molecule type" value="Genomic_DNA"/>
</dbReference>
<evidence type="ECO:0000313" key="2">
    <source>
        <dbReference type="Proteomes" id="UP000219020"/>
    </source>
</evidence>
<sequence length="38" mass="4396">MEDRVDKNKCCDKEKVLHDEPCILEQVLLEGFTSVTTE</sequence>
<reference evidence="2" key="1">
    <citation type="submission" date="2017-04" db="EMBL/GenBank/DDBJ databases">
        <title>Genome evolution of the luminous symbionts of deep sea anglerfish.</title>
        <authorList>
            <person name="Hendry T.A."/>
        </authorList>
    </citation>
    <scope>NUCLEOTIDE SEQUENCE [LARGE SCALE GENOMIC DNA]</scope>
</reference>
<keyword evidence="2" id="KW-1185">Reference proteome</keyword>
<organism evidence="1 2">
    <name type="scientific">Candidatus Enterovibrio escicola</name>
    <dbReference type="NCBI Taxonomy" id="1927127"/>
    <lineage>
        <taxon>Bacteria</taxon>
        <taxon>Pseudomonadati</taxon>
        <taxon>Pseudomonadota</taxon>
        <taxon>Gammaproteobacteria</taxon>
        <taxon>Vibrionales</taxon>
        <taxon>Vibrionaceae</taxon>
        <taxon>Enterovibrio</taxon>
    </lineage>
</organism>
<evidence type="ECO:0000313" key="1">
    <source>
        <dbReference type="EMBL" id="PCS23502.1"/>
    </source>
</evidence>
<dbReference type="Proteomes" id="UP000219020">
    <property type="component" value="Unassembled WGS sequence"/>
</dbReference>
<name>A0A2A5T5S3_9GAMM</name>
<comment type="caution">
    <text evidence="1">The sequence shown here is derived from an EMBL/GenBank/DDBJ whole genome shotgun (WGS) entry which is preliminary data.</text>
</comment>